<keyword evidence="9" id="KW-0472">Membrane</keyword>
<evidence type="ECO:0000256" key="8">
    <source>
        <dbReference type="ARBA" id="ARBA00023128"/>
    </source>
</evidence>
<keyword evidence="8" id="KW-0496">Mitochondrion</keyword>
<dbReference type="GO" id="GO:0005743">
    <property type="term" value="C:mitochondrial inner membrane"/>
    <property type="evidence" value="ECO:0007669"/>
    <property type="project" value="UniProtKB-SubCell"/>
</dbReference>
<reference evidence="11 12" key="1">
    <citation type="submission" date="2014-04" db="EMBL/GenBank/DDBJ databases">
        <authorList>
            <consortium name="DOE Joint Genome Institute"/>
            <person name="Kuo A."/>
            <person name="Girlanda M."/>
            <person name="Perotto S."/>
            <person name="Kohler A."/>
            <person name="Nagy L.G."/>
            <person name="Floudas D."/>
            <person name="Copeland A."/>
            <person name="Barry K.W."/>
            <person name="Cichocki N."/>
            <person name="Veneault-Fourrey C."/>
            <person name="LaButti K."/>
            <person name="Lindquist E.A."/>
            <person name="Lipzen A."/>
            <person name="Lundell T."/>
            <person name="Morin E."/>
            <person name="Murat C."/>
            <person name="Sun H."/>
            <person name="Tunlid A."/>
            <person name="Henrissat B."/>
            <person name="Grigoriev I.V."/>
            <person name="Hibbett D.S."/>
            <person name="Martin F."/>
            <person name="Nordberg H.P."/>
            <person name="Cantor M.N."/>
            <person name="Hua S.X."/>
        </authorList>
    </citation>
    <scope>NUCLEOTIDE SEQUENCE [LARGE SCALE GENOMIC DNA]</scope>
    <source>
        <strain evidence="11 12">MUT 4182</strain>
    </source>
</reference>
<dbReference type="SUPFAM" id="SSF52833">
    <property type="entry name" value="Thioredoxin-like"/>
    <property type="match status" value="1"/>
</dbReference>
<dbReference type="Gene3D" id="3.40.30.10">
    <property type="entry name" value="Glutaredoxin"/>
    <property type="match status" value="1"/>
</dbReference>
<dbReference type="PANTHER" id="PTHR12878">
    <property type="entry name" value="NADH-UBIQUINONE OXIDOREDUCTASE B8 SUBUNIT"/>
    <property type="match status" value="1"/>
</dbReference>
<evidence type="ECO:0000259" key="10">
    <source>
        <dbReference type="SMART" id="SM00916"/>
    </source>
</evidence>
<evidence type="ECO:0000313" key="11">
    <source>
        <dbReference type="EMBL" id="KIO31290.1"/>
    </source>
</evidence>
<evidence type="ECO:0000256" key="1">
    <source>
        <dbReference type="ARBA" id="ARBA00003195"/>
    </source>
</evidence>
<keyword evidence="5" id="KW-0679">Respiratory chain</keyword>
<gene>
    <name evidence="11" type="ORF">M407DRAFT_241837</name>
</gene>
<comment type="function">
    <text evidence="1">Accessory subunit of the mitochondrial membrane respiratory chain NADH dehydrogenase (Complex I), that is believed not to be involved in catalysis. Complex I functions in the transfer of electrons from NADH to the respiratory chain. The immediate electron acceptor for the enzyme is believed to be ubiquinone.</text>
</comment>
<evidence type="ECO:0000256" key="6">
    <source>
        <dbReference type="ARBA" id="ARBA00022792"/>
    </source>
</evidence>
<protein>
    <recommendedName>
        <fullName evidence="10">Ribosomal protein/NADH dehydrogenase domain-containing protein</fullName>
    </recommendedName>
</protein>
<keyword evidence="7" id="KW-0249">Electron transport</keyword>
<evidence type="ECO:0000256" key="9">
    <source>
        <dbReference type="ARBA" id="ARBA00023136"/>
    </source>
</evidence>
<keyword evidence="6" id="KW-0999">Mitochondrion inner membrane</keyword>
<dbReference type="SMART" id="SM00916">
    <property type="entry name" value="L51_S25_CI-B8"/>
    <property type="match status" value="1"/>
</dbReference>
<proteinExistence type="inferred from homology"/>
<keyword evidence="12" id="KW-1185">Reference proteome</keyword>
<dbReference type="Proteomes" id="UP000054248">
    <property type="component" value="Unassembled WGS sequence"/>
</dbReference>
<comment type="similarity">
    <text evidence="3">Belongs to the complex I NDUFA2 subunit family.</text>
</comment>
<dbReference type="InterPro" id="IPR007741">
    <property type="entry name" value="Ribosomal_mL43/mS25/NADH_DH"/>
</dbReference>
<evidence type="ECO:0000256" key="3">
    <source>
        <dbReference type="ARBA" id="ARBA00008939"/>
    </source>
</evidence>
<feature type="domain" description="Ribosomal protein/NADH dehydrogenase" evidence="10">
    <location>
        <begin position="20"/>
        <end position="93"/>
    </location>
</feature>
<dbReference type="AlphaFoldDB" id="A0A0C3QHH9"/>
<evidence type="ECO:0000313" key="12">
    <source>
        <dbReference type="Proteomes" id="UP000054248"/>
    </source>
</evidence>
<dbReference type="PIRSF" id="PIRSF005822">
    <property type="entry name" value="NDUA2"/>
    <property type="match status" value="1"/>
</dbReference>
<dbReference type="OrthoDB" id="10250268at2759"/>
<dbReference type="EMBL" id="KN822964">
    <property type="protein sequence ID" value="KIO31290.1"/>
    <property type="molecule type" value="Genomic_DNA"/>
</dbReference>
<dbReference type="STRING" id="1051891.A0A0C3QHH9"/>
<comment type="subcellular location">
    <subcellularLocation>
        <location evidence="2">Mitochondrion inner membrane</location>
        <topology evidence="2">Peripheral membrane protein</topology>
        <orientation evidence="2">Matrix side</orientation>
    </subcellularLocation>
</comment>
<evidence type="ECO:0000256" key="4">
    <source>
        <dbReference type="ARBA" id="ARBA00022448"/>
    </source>
</evidence>
<accession>A0A0C3QHH9</accession>
<reference evidence="12" key="2">
    <citation type="submission" date="2015-01" db="EMBL/GenBank/DDBJ databases">
        <title>Evolutionary Origins and Diversification of the Mycorrhizal Mutualists.</title>
        <authorList>
            <consortium name="DOE Joint Genome Institute"/>
            <consortium name="Mycorrhizal Genomics Consortium"/>
            <person name="Kohler A."/>
            <person name="Kuo A."/>
            <person name="Nagy L.G."/>
            <person name="Floudas D."/>
            <person name="Copeland A."/>
            <person name="Barry K.W."/>
            <person name="Cichocki N."/>
            <person name="Veneault-Fourrey C."/>
            <person name="LaButti K."/>
            <person name="Lindquist E.A."/>
            <person name="Lipzen A."/>
            <person name="Lundell T."/>
            <person name="Morin E."/>
            <person name="Murat C."/>
            <person name="Riley R."/>
            <person name="Ohm R."/>
            <person name="Sun H."/>
            <person name="Tunlid A."/>
            <person name="Henrissat B."/>
            <person name="Grigoriev I.V."/>
            <person name="Hibbett D.S."/>
            <person name="Martin F."/>
        </authorList>
    </citation>
    <scope>NUCLEOTIDE SEQUENCE [LARGE SCALE GENOMIC DNA]</scope>
    <source>
        <strain evidence="12">MUT 4182</strain>
    </source>
</reference>
<name>A0A0C3QHH9_9AGAM</name>
<keyword evidence="4" id="KW-0813">Transport</keyword>
<organism evidence="11 12">
    <name type="scientific">Tulasnella calospora MUT 4182</name>
    <dbReference type="NCBI Taxonomy" id="1051891"/>
    <lineage>
        <taxon>Eukaryota</taxon>
        <taxon>Fungi</taxon>
        <taxon>Dikarya</taxon>
        <taxon>Basidiomycota</taxon>
        <taxon>Agaricomycotina</taxon>
        <taxon>Agaricomycetes</taxon>
        <taxon>Cantharellales</taxon>
        <taxon>Tulasnellaceae</taxon>
        <taxon>Tulasnella</taxon>
    </lineage>
</organism>
<evidence type="ECO:0000256" key="2">
    <source>
        <dbReference type="ARBA" id="ARBA00004443"/>
    </source>
</evidence>
<dbReference type="HOGENOM" id="CLU_110897_1_1_1"/>
<dbReference type="InterPro" id="IPR016464">
    <property type="entry name" value="NADH_Ub_cplx-1_asu_su-2"/>
</dbReference>
<dbReference type="Pfam" id="PF05047">
    <property type="entry name" value="L51_S25_CI-B8"/>
    <property type="match status" value="1"/>
</dbReference>
<evidence type="ECO:0000256" key="5">
    <source>
        <dbReference type="ARBA" id="ARBA00022660"/>
    </source>
</evidence>
<evidence type="ECO:0000256" key="7">
    <source>
        <dbReference type="ARBA" id="ARBA00022982"/>
    </source>
</evidence>
<sequence length="97" mass="10796">MSAIKKLSPAIKELRFLMCQTGQASAGARQFVQTAYPYLKKHNPDLPVLIREARGTPARAFARFEYGVEKHIELDNLSSTDVQTKITELLNPPPPSS</sequence>
<dbReference type="PANTHER" id="PTHR12878:SF0">
    <property type="entry name" value="NADH DEHYDROGENASE [UBIQUINONE] 1 ALPHA SUBCOMPLEX SUBUNIT 2"/>
    <property type="match status" value="1"/>
</dbReference>
<dbReference type="InterPro" id="IPR036249">
    <property type="entry name" value="Thioredoxin-like_sf"/>
</dbReference>